<dbReference type="AlphaFoldDB" id="A0A0C3NEW1"/>
<gene>
    <name evidence="3" type="ORF">PHLGIDRAFT_16025</name>
</gene>
<feature type="region of interest" description="Disordered" evidence="1">
    <location>
        <begin position="806"/>
        <end position="848"/>
    </location>
</feature>
<feature type="compositionally biased region" description="Acidic residues" evidence="1">
    <location>
        <begin position="339"/>
        <end position="348"/>
    </location>
</feature>
<keyword evidence="4" id="KW-1185">Reference proteome</keyword>
<evidence type="ECO:0000313" key="4">
    <source>
        <dbReference type="Proteomes" id="UP000053257"/>
    </source>
</evidence>
<feature type="compositionally biased region" description="Basic and acidic residues" evidence="1">
    <location>
        <begin position="77"/>
        <end position="100"/>
    </location>
</feature>
<dbReference type="STRING" id="745531.A0A0C3NEW1"/>
<dbReference type="OrthoDB" id="3225557at2759"/>
<dbReference type="Proteomes" id="UP000053257">
    <property type="component" value="Unassembled WGS sequence"/>
</dbReference>
<feature type="domain" description="DUF6532" evidence="2">
    <location>
        <begin position="450"/>
        <end position="685"/>
    </location>
</feature>
<proteinExistence type="predicted"/>
<dbReference type="EMBL" id="KN840628">
    <property type="protein sequence ID" value="KIP03194.1"/>
    <property type="molecule type" value="Genomic_DNA"/>
</dbReference>
<feature type="compositionally biased region" description="Basic and acidic residues" evidence="1">
    <location>
        <begin position="363"/>
        <end position="383"/>
    </location>
</feature>
<feature type="compositionally biased region" description="Basic and acidic residues" evidence="1">
    <location>
        <begin position="837"/>
        <end position="848"/>
    </location>
</feature>
<evidence type="ECO:0000259" key="2">
    <source>
        <dbReference type="Pfam" id="PF20149"/>
    </source>
</evidence>
<feature type="compositionally biased region" description="Acidic residues" evidence="1">
    <location>
        <begin position="246"/>
        <end position="278"/>
    </location>
</feature>
<feature type="compositionally biased region" description="Low complexity" evidence="1">
    <location>
        <begin position="174"/>
        <end position="191"/>
    </location>
</feature>
<sequence length="848" mass="93979">MPSNPRPGKAERGKKKKERELAEQEEAERISQLSRPSKERAKAAKVWMTTQNPRVLRPKKVAMEGDEPVKGNKKSKPKSEKTKARKQKEIDTAELSRKSVNDVVVYKIDRSAGKSGSQKAHTKRKQKPDNHPVFNHALLESDAPTTAHHKPLAQKQVTVKPPRKQSNVAKLDSKSIGKSKSAAVSAKPSKATDSDESDEESDEDSSSDDESGDEDSDSDDEDLESEASSGDELPDTYSAESNASEQADDDYKEEDNDEDEEDDDDDDKNTSLDEEEALDAAATLHDGTSTSNKVLVIGKVSGVSHEDDSFEDRQSVPVHSHTRASDDEDDYNRSGGNGSDDDSGDDDTPSLPLIKKRKPKAQKTHEKPSKKQKRLEERPRMREAVQPQSTSAKSTKGRPPISHIGRATLENLTKWELDYHQDTRLKYNEKKEFNLNTQSDHIKKFGQAVIKKFYVVQAFEHGFFPVKEKFILQRQLVLDVARDLKVSKHVRDRLRNNDRYVKQFMKLADLRNLQFIGKALKRTAETYVQAEYGLPVALTTQQVANGPPGVTEDQLRLRLTKERVALLQTKLAFAHSRVTVSSLGEPIADGAYILDRPIIGDIIKVVYFVGDKNGRNSLASEFPNRFQSSDHYKQHEKELPDAMVALACAGISEALRNWSTGERVPVKVNSTTAEEQYTVCMHVLGELRHDRPTRYHEVMHNLYLAATSGGMPQVRERSENMQGAMRMIRFTDAPETAPSNPAASGASTATGLQVQVVAPSPPSGEEPAPSEMVKRMLGTRTWGVAMAAAQPEAVDVVRLLNVTPVASSSTPTSVLSELTPSPVLSEPTVNTSTRKSTRAEGKRKEPST</sequence>
<evidence type="ECO:0000313" key="3">
    <source>
        <dbReference type="EMBL" id="KIP03194.1"/>
    </source>
</evidence>
<feature type="compositionally biased region" description="Basic and acidic residues" evidence="1">
    <location>
        <begin position="304"/>
        <end position="314"/>
    </location>
</feature>
<feature type="compositionally biased region" description="Low complexity" evidence="1">
    <location>
        <begin position="806"/>
        <end position="822"/>
    </location>
</feature>
<feature type="compositionally biased region" description="Acidic residues" evidence="1">
    <location>
        <begin position="194"/>
        <end position="225"/>
    </location>
</feature>
<accession>A0A0C3NEW1</accession>
<protein>
    <recommendedName>
        <fullName evidence="2">DUF6532 domain-containing protein</fullName>
    </recommendedName>
</protein>
<dbReference type="InterPro" id="IPR045341">
    <property type="entry name" value="DUF6532"/>
</dbReference>
<feature type="compositionally biased region" description="Basic and acidic residues" evidence="1">
    <location>
        <begin position="61"/>
        <end position="70"/>
    </location>
</feature>
<dbReference type="HOGENOM" id="CLU_379751_0_0_1"/>
<organism evidence="3 4">
    <name type="scientific">Phlebiopsis gigantea (strain 11061_1 CR5-6)</name>
    <name type="common">White-rot fungus</name>
    <name type="synonym">Peniophora gigantea</name>
    <dbReference type="NCBI Taxonomy" id="745531"/>
    <lineage>
        <taxon>Eukaryota</taxon>
        <taxon>Fungi</taxon>
        <taxon>Dikarya</taxon>
        <taxon>Basidiomycota</taxon>
        <taxon>Agaricomycotina</taxon>
        <taxon>Agaricomycetes</taxon>
        <taxon>Polyporales</taxon>
        <taxon>Phanerochaetaceae</taxon>
        <taxon>Phlebiopsis</taxon>
    </lineage>
</organism>
<feature type="region of interest" description="Disordered" evidence="1">
    <location>
        <begin position="1"/>
        <end position="405"/>
    </location>
</feature>
<reference evidence="3 4" key="1">
    <citation type="journal article" date="2014" name="PLoS Genet.">
        <title>Analysis of the Phlebiopsis gigantea genome, transcriptome and secretome provides insight into its pioneer colonization strategies of wood.</title>
        <authorList>
            <person name="Hori C."/>
            <person name="Ishida T."/>
            <person name="Igarashi K."/>
            <person name="Samejima M."/>
            <person name="Suzuki H."/>
            <person name="Master E."/>
            <person name="Ferreira P."/>
            <person name="Ruiz-Duenas F.J."/>
            <person name="Held B."/>
            <person name="Canessa P."/>
            <person name="Larrondo L.F."/>
            <person name="Schmoll M."/>
            <person name="Druzhinina I.S."/>
            <person name="Kubicek C.P."/>
            <person name="Gaskell J.A."/>
            <person name="Kersten P."/>
            <person name="St John F."/>
            <person name="Glasner J."/>
            <person name="Sabat G."/>
            <person name="Splinter BonDurant S."/>
            <person name="Syed K."/>
            <person name="Yadav J."/>
            <person name="Mgbeahuruike A.C."/>
            <person name="Kovalchuk A."/>
            <person name="Asiegbu F.O."/>
            <person name="Lackner G."/>
            <person name="Hoffmeister D."/>
            <person name="Rencoret J."/>
            <person name="Gutierrez A."/>
            <person name="Sun H."/>
            <person name="Lindquist E."/>
            <person name="Barry K."/>
            <person name="Riley R."/>
            <person name="Grigoriev I.V."/>
            <person name="Henrissat B."/>
            <person name="Kues U."/>
            <person name="Berka R.M."/>
            <person name="Martinez A.T."/>
            <person name="Covert S.F."/>
            <person name="Blanchette R.A."/>
            <person name="Cullen D."/>
        </authorList>
    </citation>
    <scope>NUCLEOTIDE SEQUENCE [LARGE SCALE GENOMIC DNA]</scope>
    <source>
        <strain evidence="3 4">11061_1 CR5-6</strain>
    </source>
</reference>
<evidence type="ECO:0000256" key="1">
    <source>
        <dbReference type="SAM" id="MobiDB-lite"/>
    </source>
</evidence>
<dbReference type="Pfam" id="PF20149">
    <property type="entry name" value="DUF6532"/>
    <property type="match status" value="1"/>
</dbReference>
<name>A0A0C3NEW1_PHLG1</name>